<dbReference type="SMR" id="A0A8I6YMA0"/>
<dbReference type="PANTHER" id="PTHR32133:SF283">
    <property type="entry name" value="F-BOX DOMAIN-CONTAINING PROTEIN"/>
    <property type="match status" value="1"/>
</dbReference>
<dbReference type="RefSeq" id="XP_044985856.1">
    <property type="nucleotide sequence ID" value="XM_045129921.1"/>
</dbReference>
<dbReference type="Gene3D" id="1.20.1280.50">
    <property type="match status" value="1"/>
</dbReference>
<evidence type="ECO:0000256" key="1">
    <source>
        <dbReference type="SAM" id="MobiDB-lite"/>
    </source>
</evidence>
<sequence length="738" mass="81141">MAAPPPPPPPAALPGDVVEEILLLLPSDDPGSLLRASLVCKAWRSVATHPHFRRRFIGLHRHRAPPVLGFLHDCKKERIPDFVPTTNSPFSLSAPDRRLWRPLDCRHGRALFLSKGDTQELLLWEPITGAQQSIPLPSVFRSQWPTAAVFCAADGCDHLDCAGGPFGVVFVFVLVISCDSDAVTSACLYSSETGTWGKLSTRQDEFAMEFEYHSSVLVGRSLLYFLSDGDMTLEYNLDTGELAVFDPPPDDYGSDGRRFSILLAEDGGLGIAEVIDQELILWKWEANDDTDAPWVLDRIVYLNSCGPGKLYPALGFAEGANAIFVITGASLFMIELQSEQVKRVCRNHGFCNLIPVVNFYTPHSRLQMPVGEDHGPAPRLNLLRRGGQQVVWEEKSLEWAQVMFHKGCKAINEKDFAVAANCFRHALEIRVRHYGGLAPECASTFYSYGHALFFKDREATNPSGANWHGKDHKDGKMTGDEDDSDLDLAWKMLNTARVIVAKSPDKTMEKVNILNLLAEISMRRGDRDSAIGYYIEALAILEHLVRPDNFRIFEQNVRISLAFELASKVGNAIPYCAKAISVGKSRMHNLINAKEALLSAEGRSGKLTLEDEISYLARMLPRLQKKLEELEQAVSTPSDGIDHNKKRVVSVTSHEQNVSRGVAGAASLTCSQTSGSNNSFHSPTMSTAAAATGSTGGSVTELVIVGRDMKRANDDKPISDEPSPKRLAADDSPSVNET</sequence>
<dbReference type="SMART" id="SM00028">
    <property type="entry name" value="TPR"/>
    <property type="match status" value="2"/>
</dbReference>
<dbReference type="SUPFAM" id="SSF81383">
    <property type="entry name" value="F-box domain"/>
    <property type="match status" value="1"/>
</dbReference>
<gene>
    <name evidence="3" type="primary">LOC123453151</name>
</gene>
<evidence type="ECO:0000313" key="4">
    <source>
        <dbReference type="Proteomes" id="UP000011116"/>
    </source>
</evidence>
<feature type="domain" description="F-box" evidence="2">
    <location>
        <begin position="13"/>
        <end position="56"/>
    </location>
</feature>
<reference evidence="3" key="2">
    <citation type="submission" date="2020-10" db="EMBL/GenBank/DDBJ databases">
        <authorList>
            <person name="Scholz U."/>
            <person name="Mascher M."/>
            <person name="Fiebig A."/>
        </authorList>
    </citation>
    <scope>NUCLEOTIDE SEQUENCE [LARGE SCALE GENOMIC DNA]</scope>
    <source>
        <strain evidence="3">cv. Morex</strain>
    </source>
</reference>
<dbReference type="GeneID" id="123453151"/>
<organism evidence="3 4">
    <name type="scientific">Hordeum vulgare subsp. vulgare</name>
    <name type="common">Domesticated barley</name>
    <dbReference type="NCBI Taxonomy" id="112509"/>
    <lineage>
        <taxon>Eukaryota</taxon>
        <taxon>Viridiplantae</taxon>
        <taxon>Streptophyta</taxon>
        <taxon>Embryophyta</taxon>
        <taxon>Tracheophyta</taxon>
        <taxon>Spermatophyta</taxon>
        <taxon>Magnoliopsida</taxon>
        <taxon>Liliopsida</taxon>
        <taxon>Poales</taxon>
        <taxon>Poaceae</taxon>
        <taxon>BOP clade</taxon>
        <taxon>Pooideae</taxon>
        <taxon>Triticodae</taxon>
        <taxon>Triticeae</taxon>
        <taxon>Hordeinae</taxon>
        <taxon>Hordeum</taxon>
    </lineage>
</organism>
<dbReference type="Gramene" id="HORVU.MOREX.r3.5HG0528390.1">
    <property type="protein sequence ID" value="HORVU.MOREX.r3.5HG0528390.1"/>
    <property type="gene ID" value="HORVU.MOREX.r3.5HG0528390"/>
</dbReference>
<evidence type="ECO:0000313" key="3">
    <source>
        <dbReference type="EnsemblPlants" id="HORVU.MOREX.r3.5HG0528390.1"/>
    </source>
</evidence>
<feature type="compositionally biased region" description="Polar residues" evidence="1">
    <location>
        <begin position="670"/>
        <end position="685"/>
    </location>
</feature>
<dbReference type="InterPro" id="IPR011990">
    <property type="entry name" value="TPR-like_helical_dom_sf"/>
</dbReference>
<dbReference type="AlphaFoldDB" id="A0A8I6YMA0"/>
<dbReference type="EnsemblPlants" id="HORVU.MOREX.r3.5HG0528390.1">
    <property type="protein sequence ID" value="HORVU.MOREX.r3.5HG0528390.1"/>
    <property type="gene ID" value="HORVU.MOREX.r3.5HG0528390"/>
</dbReference>
<dbReference type="Pfam" id="PF12937">
    <property type="entry name" value="F-box-like"/>
    <property type="match status" value="1"/>
</dbReference>
<dbReference type="InterPro" id="IPR019734">
    <property type="entry name" value="TPR_rpt"/>
</dbReference>
<dbReference type="PANTHER" id="PTHR32133">
    <property type="entry name" value="OS07G0120400 PROTEIN"/>
    <property type="match status" value="1"/>
</dbReference>
<dbReference type="SUPFAM" id="SSF48452">
    <property type="entry name" value="TPR-like"/>
    <property type="match status" value="1"/>
</dbReference>
<protein>
    <recommendedName>
        <fullName evidence="2">F-box domain-containing protein</fullName>
    </recommendedName>
</protein>
<dbReference type="Gramene" id="HORVU.MOREX.r2.5HG0439560.1">
    <property type="protein sequence ID" value="HORVU.MOREX.r2.5HG0439560.1"/>
    <property type="gene ID" value="HORVU.MOREX.r2.5HG0439560"/>
</dbReference>
<feature type="compositionally biased region" description="Basic and acidic residues" evidence="1">
    <location>
        <begin position="707"/>
        <end position="729"/>
    </location>
</feature>
<keyword evidence="4" id="KW-1185">Reference proteome</keyword>
<evidence type="ECO:0000259" key="2">
    <source>
        <dbReference type="SMART" id="SM00256"/>
    </source>
</evidence>
<reference evidence="3" key="3">
    <citation type="submission" date="2022-01" db="UniProtKB">
        <authorList>
            <consortium name="EnsemblPlants"/>
        </authorList>
    </citation>
    <scope>IDENTIFICATION</scope>
    <source>
        <strain evidence="3">subsp. vulgare</strain>
    </source>
</reference>
<dbReference type="InterPro" id="IPR036047">
    <property type="entry name" value="F-box-like_dom_sf"/>
</dbReference>
<reference evidence="4" key="1">
    <citation type="journal article" date="2012" name="Nature">
        <title>A physical, genetic and functional sequence assembly of the barley genome.</title>
        <authorList>
            <consortium name="The International Barley Genome Sequencing Consortium"/>
            <person name="Mayer K.F."/>
            <person name="Waugh R."/>
            <person name="Brown J.W."/>
            <person name="Schulman A."/>
            <person name="Langridge P."/>
            <person name="Platzer M."/>
            <person name="Fincher G.B."/>
            <person name="Muehlbauer G.J."/>
            <person name="Sato K."/>
            <person name="Close T.J."/>
            <person name="Wise R.P."/>
            <person name="Stein N."/>
        </authorList>
    </citation>
    <scope>NUCLEOTIDE SEQUENCE [LARGE SCALE GENOMIC DNA]</scope>
    <source>
        <strain evidence="4">cv. Morex</strain>
    </source>
</reference>
<dbReference type="SMART" id="SM00256">
    <property type="entry name" value="FBOX"/>
    <property type="match status" value="1"/>
</dbReference>
<dbReference type="InterPro" id="IPR001810">
    <property type="entry name" value="F-box_dom"/>
</dbReference>
<dbReference type="Gene3D" id="1.25.40.10">
    <property type="entry name" value="Tetratricopeptide repeat domain"/>
    <property type="match status" value="1"/>
</dbReference>
<proteinExistence type="predicted"/>
<feature type="region of interest" description="Disordered" evidence="1">
    <location>
        <begin position="670"/>
        <end position="738"/>
    </location>
</feature>
<accession>A0A8I6YMA0</accession>
<name>A0A8I6YMA0_HORVV</name>
<dbReference type="Proteomes" id="UP000011116">
    <property type="component" value="Chromosome 5H"/>
</dbReference>